<dbReference type="GO" id="GO:0000028">
    <property type="term" value="P:ribosomal small subunit assembly"/>
    <property type="evidence" value="ECO:0007669"/>
    <property type="project" value="TreeGrafter"/>
</dbReference>
<dbReference type="HAMAP" id="MF_01077">
    <property type="entry name" value="RimP"/>
    <property type="match status" value="1"/>
</dbReference>
<dbReference type="GO" id="GO:0005829">
    <property type="term" value="C:cytosol"/>
    <property type="evidence" value="ECO:0007669"/>
    <property type="project" value="TreeGrafter"/>
</dbReference>
<feature type="domain" description="Ribosome maturation factor RimP N-terminal" evidence="4">
    <location>
        <begin position="30"/>
        <end position="101"/>
    </location>
</feature>
<sequence>MPGGRGAHRHSDPQALARQRAFVETVGRLAEPLCSAEGMELVHVEYQREPGGLTLRLYLDKPGGVTLDDCVDISRQLEDILDVHTQDAPPYRLEVSSPGLDRPVGKLEDFIRFTGHRAKIRLNTDINGRKNFTGVLAGVVDETIQIQVDNETVSLNFNDITRARLINYNGER</sequence>
<dbReference type="FunFam" id="3.30.300.70:FF:000001">
    <property type="entry name" value="Ribosome maturation factor RimP"/>
    <property type="match status" value="1"/>
</dbReference>
<dbReference type="CDD" id="cd01734">
    <property type="entry name" value="YlxS_C"/>
    <property type="match status" value="1"/>
</dbReference>
<protein>
    <recommendedName>
        <fullName evidence="3">Ribosome maturation factor RimP</fullName>
    </recommendedName>
</protein>
<keyword evidence="7" id="KW-1185">Reference proteome</keyword>
<dbReference type="InterPro" id="IPR035956">
    <property type="entry name" value="RimP_N_sf"/>
</dbReference>
<dbReference type="SUPFAM" id="SSF75420">
    <property type="entry name" value="YhbC-like, N-terminal domain"/>
    <property type="match status" value="1"/>
</dbReference>
<proteinExistence type="inferred from homology"/>
<feature type="domain" description="Ribosome maturation factor RimP C-terminal" evidence="5">
    <location>
        <begin position="106"/>
        <end position="166"/>
    </location>
</feature>
<dbReference type="GO" id="GO:0006412">
    <property type="term" value="P:translation"/>
    <property type="evidence" value="ECO:0007669"/>
    <property type="project" value="TreeGrafter"/>
</dbReference>
<evidence type="ECO:0000259" key="4">
    <source>
        <dbReference type="Pfam" id="PF02576"/>
    </source>
</evidence>
<gene>
    <name evidence="3" type="primary">rimP</name>
    <name evidence="6" type="ORF">DSCA_30870</name>
</gene>
<name>A0A5K7YWU2_9BACT</name>
<evidence type="ECO:0000256" key="3">
    <source>
        <dbReference type="HAMAP-Rule" id="MF_01077"/>
    </source>
</evidence>
<dbReference type="InterPro" id="IPR028998">
    <property type="entry name" value="RimP_C"/>
</dbReference>
<keyword evidence="2 3" id="KW-0690">Ribosome biogenesis</keyword>
<dbReference type="InterPro" id="IPR003728">
    <property type="entry name" value="Ribosome_maturation_RimP"/>
</dbReference>
<dbReference type="SUPFAM" id="SSF74942">
    <property type="entry name" value="YhbC-like, C-terminal domain"/>
    <property type="match status" value="1"/>
</dbReference>
<reference evidence="6 7" key="1">
    <citation type="submission" date="2019-11" db="EMBL/GenBank/DDBJ databases">
        <title>Comparative genomics of hydrocarbon-degrading Desulfosarcina strains.</title>
        <authorList>
            <person name="Watanabe M."/>
            <person name="Kojima H."/>
            <person name="Fukui M."/>
        </authorList>
    </citation>
    <scope>NUCLEOTIDE SEQUENCE [LARGE SCALE GENOMIC DNA]</scope>
    <source>
        <strain evidence="6 7">PL12</strain>
    </source>
</reference>
<keyword evidence="1 3" id="KW-0963">Cytoplasm</keyword>
<dbReference type="Pfam" id="PF02576">
    <property type="entry name" value="RimP_N"/>
    <property type="match status" value="1"/>
</dbReference>
<dbReference type="Gene3D" id="3.30.300.70">
    <property type="entry name" value="RimP-like superfamily, N-terminal"/>
    <property type="match status" value="1"/>
</dbReference>
<accession>A0A5K7YWU2</accession>
<evidence type="ECO:0000256" key="1">
    <source>
        <dbReference type="ARBA" id="ARBA00022490"/>
    </source>
</evidence>
<dbReference type="OrthoDB" id="9805006at2"/>
<organism evidence="6 7">
    <name type="scientific">Desulfosarcina alkanivorans</name>
    <dbReference type="NCBI Taxonomy" id="571177"/>
    <lineage>
        <taxon>Bacteria</taxon>
        <taxon>Pseudomonadati</taxon>
        <taxon>Thermodesulfobacteriota</taxon>
        <taxon>Desulfobacteria</taxon>
        <taxon>Desulfobacterales</taxon>
        <taxon>Desulfosarcinaceae</taxon>
        <taxon>Desulfosarcina</taxon>
    </lineage>
</organism>
<dbReference type="AlphaFoldDB" id="A0A5K7YWU2"/>
<comment type="similarity">
    <text evidence="3">Belongs to the RimP family.</text>
</comment>
<dbReference type="EMBL" id="AP021874">
    <property type="protein sequence ID" value="BBO69157.1"/>
    <property type="molecule type" value="Genomic_DNA"/>
</dbReference>
<dbReference type="InterPro" id="IPR036847">
    <property type="entry name" value="RimP_C_sf"/>
</dbReference>
<evidence type="ECO:0000259" key="5">
    <source>
        <dbReference type="Pfam" id="PF17384"/>
    </source>
</evidence>
<dbReference type="Gene3D" id="2.30.30.180">
    <property type="entry name" value="Ribosome maturation factor RimP, C-terminal domain"/>
    <property type="match status" value="1"/>
</dbReference>
<dbReference type="PANTHER" id="PTHR33867:SF1">
    <property type="entry name" value="RIBOSOME MATURATION FACTOR RIMP"/>
    <property type="match status" value="1"/>
</dbReference>
<dbReference type="Proteomes" id="UP000427906">
    <property type="component" value="Chromosome"/>
</dbReference>
<comment type="subcellular location">
    <subcellularLocation>
        <location evidence="3">Cytoplasm</location>
    </subcellularLocation>
</comment>
<evidence type="ECO:0000313" key="6">
    <source>
        <dbReference type="EMBL" id="BBO69157.1"/>
    </source>
</evidence>
<evidence type="ECO:0000313" key="7">
    <source>
        <dbReference type="Proteomes" id="UP000427906"/>
    </source>
</evidence>
<dbReference type="Pfam" id="PF17384">
    <property type="entry name" value="DUF150_C"/>
    <property type="match status" value="1"/>
</dbReference>
<dbReference type="KEGG" id="dalk:DSCA_30870"/>
<evidence type="ECO:0000256" key="2">
    <source>
        <dbReference type="ARBA" id="ARBA00022517"/>
    </source>
</evidence>
<comment type="function">
    <text evidence="3">Required for maturation of 30S ribosomal subunits.</text>
</comment>
<dbReference type="PANTHER" id="PTHR33867">
    <property type="entry name" value="RIBOSOME MATURATION FACTOR RIMP"/>
    <property type="match status" value="1"/>
</dbReference>
<dbReference type="InterPro" id="IPR028989">
    <property type="entry name" value="RimP_N"/>
</dbReference>